<sequence length="449" mass="48883">MIPKTLLVAASLATAAVAGVVERAPVCGAPAPDDEHLKQFAEGGIHARQSDNGDRIVIPTVIHVVSEDNTLEGGRLSEQSVRNEMDITNRLFEQSGISFRIDDIIYTQDRRLATYGHDEGRAMKDRLRRGDFNTLNIYYVRNFASRGTKGICSYPPRGPGAPLWFDGCAVASDTVPGGPRERINGGNPEAERRKNDPNDLGITKVTGHEIGHWLGLPHTFSQKGLCESFIDTPPESGPAQGCAPGQNLCRVSYEEELLLNTNVMSYASCADQKFTNGQMQVMRSVWDSRQQITSMRTGGGQGPPRRPGFRSGPQRDGDRRFPTWIRRPTRLWGRSTATEDEGADEANDFSDAIAVDSSVQTEELVSRQEEAPELDAAKPSEGVANDEPLPDQVSQVPEGSVLVWNKTSAGPEANKTVPEGEIEIFTPISANPGAFLPTSTPTNNVVVNF</sequence>
<dbReference type="InterPro" id="IPR024079">
    <property type="entry name" value="MetalloPept_cat_dom_sf"/>
</dbReference>
<keyword evidence="6" id="KW-0378">Hydrolase</keyword>
<dbReference type="Gene3D" id="3.40.390.10">
    <property type="entry name" value="Collagenase (Catalytic Domain)"/>
    <property type="match status" value="1"/>
</dbReference>
<evidence type="ECO:0000259" key="12">
    <source>
        <dbReference type="Pfam" id="PF05572"/>
    </source>
</evidence>
<evidence type="ECO:0000256" key="11">
    <source>
        <dbReference type="SAM" id="SignalP"/>
    </source>
</evidence>
<keyword evidence="9" id="KW-1015">Disulfide bond</keyword>
<dbReference type="SUPFAM" id="SSF55486">
    <property type="entry name" value="Metalloproteases ('zincins'), catalytic domain"/>
    <property type="match status" value="1"/>
</dbReference>
<feature type="signal peptide" evidence="11">
    <location>
        <begin position="1"/>
        <end position="18"/>
    </location>
</feature>
<proteinExistence type="inferred from homology"/>
<evidence type="ECO:0000256" key="7">
    <source>
        <dbReference type="ARBA" id="ARBA00022833"/>
    </source>
</evidence>
<dbReference type="Proteomes" id="UP000054481">
    <property type="component" value="Unassembled WGS sequence"/>
</dbReference>
<evidence type="ECO:0000256" key="10">
    <source>
        <dbReference type="SAM" id="MobiDB-lite"/>
    </source>
</evidence>
<dbReference type="Pfam" id="PF05572">
    <property type="entry name" value="Peptidase_M43"/>
    <property type="match status" value="1"/>
</dbReference>
<keyword evidence="14" id="KW-1185">Reference proteome</keyword>
<name>A0A0F8A3V8_9HYPO</name>
<reference evidence="13 14" key="1">
    <citation type="journal article" date="2014" name="Genome Biol. Evol.">
        <title>Comparative genomics and transcriptomics analyses reveal divergent lifestyle features of nematode endoparasitic fungus Hirsutella minnesotensis.</title>
        <authorList>
            <person name="Lai Y."/>
            <person name="Liu K."/>
            <person name="Zhang X."/>
            <person name="Zhang X."/>
            <person name="Li K."/>
            <person name="Wang N."/>
            <person name="Shu C."/>
            <person name="Wu Y."/>
            <person name="Wang C."/>
            <person name="Bushley K.E."/>
            <person name="Xiang M."/>
            <person name="Liu X."/>
        </authorList>
    </citation>
    <scope>NUCLEOTIDE SEQUENCE [LARGE SCALE GENOMIC DNA]</scope>
    <source>
        <strain evidence="13 14">3608</strain>
    </source>
</reference>
<dbReference type="EMBL" id="KQ030546">
    <property type="protein sequence ID" value="KJZ72504.1"/>
    <property type="molecule type" value="Genomic_DNA"/>
</dbReference>
<evidence type="ECO:0000256" key="6">
    <source>
        <dbReference type="ARBA" id="ARBA00022801"/>
    </source>
</evidence>
<dbReference type="PANTHER" id="PTHR47466">
    <property type="match status" value="1"/>
</dbReference>
<dbReference type="AlphaFoldDB" id="A0A0F8A3V8"/>
<feature type="region of interest" description="Disordered" evidence="10">
    <location>
        <begin position="175"/>
        <end position="199"/>
    </location>
</feature>
<protein>
    <recommendedName>
        <fullName evidence="12">Peptidase M43 pregnancy-associated plasma-A domain-containing protein</fullName>
    </recommendedName>
</protein>
<dbReference type="GO" id="GO:0008237">
    <property type="term" value="F:metallopeptidase activity"/>
    <property type="evidence" value="ECO:0007669"/>
    <property type="project" value="UniProtKB-KW"/>
</dbReference>
<organism evidence="13 14">
    <name type="scientific">Hirsutella minnesotensis 3608</name>
    <dbReference type="NCBI Taxonomy" id="1043627"/>
    <lineage>
        <taxon>Eukaryota</taxon>
        <taxon>Fungi</taxon>
        <taxon>Dikarya</taxon>
        <taxon>Ascomycota</taxon>
        <taxon>Pezizomycotina</taxon>
        <taxon>Sordariomycetes</taxon>
        <taxon>Hypocreomycetidae</taxon>
        <taxon>Hypocreales</taxon>
        <taxon>Ophiocordycipitaceae</taxon>
        <taxon>Hirsutella</taxon>
    </lineage>
</organism>
<evidence type="ECO:0000313" key="13">
    <source>
        <dbReference type="EMBL" id="KJZ72504.1"/>
    </source>
</evidence>
<comment type="function">
    <text evidence="1">Secreted metalloproteinase that allows assimilation of proteinaceous substrates.</text>
</comment>
<dbReference type="GO" id="GO:0006508">
    <property type="term" value="P:proteolysis"/>
    <property type="evidence" value="ECO:0007669"/>
    <property type="project" value="UniProtKB-KW"/>
</dbReference>
<evidence type="ECO:0000256" key="4">
    <source>
        <dbReference type="ARBA" id="ARBA00022723"/>
    </source>
</evidence>
<feature type="region of interest" description="Disordered" evidence="10">
    <location>
        <begin position="294"/>
        <end position="326"/>
    </location>
</feature>
<keyword evidence="4" id="KW-0479">Metal-binding</keyword>
<evidence type="ECO:0000256" key="8">
    <source>
        <dbReference type="ARBA" id="ARBA00023049"/>
    </source>
</evidence>
<feature type="chain" id="PRO_5002526441" description="Peptidase M43 pregnancy-associated plasma-A domain-containing protein" evidence="11">
    <location>
        <begin position="19"/>
        <end position="449"/>
    </location>
</feature>
<evidence type="ECO:0000256" key="3">
    <source>
        <dbReference type="ARBA" id="ARBA00022670"/>
    </source>
</evidence>
<keyword evidence="8" id="KW-0482">Metalloprotease</keyword>
<gene>
    <name evidence="13" type="ORF">HIM_08173</name>
</gene>
<keyword evidence="3" id="KW-0645">Protease</keyword>
<evidence type="ECO:0000313" key="14">
    <source>
        <dbReference type="Proteomes" id="UP000054481"/>
    </source>
</evidence>
<dbReference type="InterPro" id="IPR008754">
    <property type="entry name" value="Peptidase_M43"/>
</dbReference>
<accession>A0A0F8A3V8</accession>
<feature type="compositionally biased region" description="Basic and acidic residues" evidence="10">
    <location>
        <begin position="364"/>
        <end position="378"/>
    </location>
</feature>
<keyword evidence="5 11" id="KW-0732">Signal</keyword>
<dbReference type="OrthoDB" id="536211at2759"/>
<dbReference type="PANTHER" id="PTHR47466:SF1">
    <property type="entry name" value="METALLOPROTEASE MEP1 (AFU_ORTHOLOGUE AFUA_1G07730)-RELATED"/>
    <property type="match status" value="1"/>
</dbReference>
<evidence type="ECO:0000256" key="2">
    <source>
        <dbReference type="ARBA" id="ARBA00008721"/>
    </source>
</evidence>
<keyword evidence="7" id="KW-0862">Zinc</keyword>
<comment type="similarity">
    <text evidence="2">Belongs to the peptidase M43B family.</text>
</comment>
<evidence type="ECO:0000256" key="1">
    <source>
        <dbReference type="ARBA" id="ARBA00003174"/>
    </source>
</evidence>
<dbReference type="GO" id="GO:0046872">
    <property type="term" value="F:metal ion binding"/>
    <property type="evidence" value="ECO:0007669"/>
    <property type="project" value="UniProtKB-KW"/>
</dbReference>
<feature type="compositionally biased region" description="Basic and acidic residues" evidence="10">
    <location>
        <begin position="179"/>
        <end position="197"/>
    </location>
</feature>
<evidence type="ECO:0000256" key="5">
    <source>
        <dbReference type="ARBA" id="ARBA00022729"/>
    </source>
</evidence>
<feature type="domain" description="Peptidase M43 pregnancy-associated plasma-A" evidence="12">
    <location>
        <begin position="203"/>
        <end position="285"/>
    </location>
</feature>
<evidence type="ECO:0000256" key="9">
    <source>
        <dbReference type="ARBA" id="ARBA00023157"/>
    </source>
</evidence>
<feature type="region of interest" description="Disordered" evidence="10">
    <location>
        <begin position="358"/>
        <end position="395"/>
    </location>
</feature>